<dbReference type="PANTHER" id="PTHR35008">
    <property type="entry name" value="BLL4482 PROTEIN-RELATED"/>
    <property type="match status" value="1"/>
</dbReference>
<feature type="domain" description="Cytochrome c" evidence="12">
    <location>
        <begin position="217"/>
        <end position="326"/>
    </location>
</feature>
<evidence type="ECO:0000256" key="7">
    <source>
        <dbReference type="ARBA" id="ARBA00023004"/>
    </source>
</evidence>
<evidence type="ECO:0000256" key="9">
    <source>
        <dbReference type="PROSITE-ProRule" id="PRU00433"/>
    </source>
</evidence>
<evidence type="ECO:0000256" key="4">
    <source>
        <dbReference type="ARBA" id="ARBA00022723"/>
    </source>
</evidence>
<dbReference type="PIRSF" id="PIRSF000018">
    <property type="entry name" value="Mb_ADH_cyt_c"/>
    <property type="match status" value="1"/>
</dbReference>
<evidence type="ECO:0000313" key="14">
    <source>
        <dbReference type="Proteomes" id="UP001629246"/>
    </source>
</evidence>
<accession>A0ABW9ADQ8</accession>
<dbReference type="InterPro" id="IPR051459">
    <property type="entry name" value="Cytochrome_c-type_DH"/>
</dbReference>
<dbReference type="EMBL" id="JAQQFM010000010">
    <property type="protein sequence ID" value="MFL9926766.1"/>
    <property type="molecule type" value="Genomic_DNA"/>
</dbReference>
<evidence type="ECO:0000256" key="2">
    <source>
        <dbReference type="ARBA" id="ARBA00022475"/>
    </source>
</evidence>
<name>A0ABW9ADQ8_9BURK</name>
<evidence type="ECO:0000256" key="6">
    <source>
        <dbReference type="ARBA" id="ARBA00022737"/>
    </source>
</evidence>
<dbReference type="Pfam" id="PF00034">
    <property type="entry name" value="Cytochrom_C"/>
    <property type="match status" value="1"/>
</dbReference>
<dbReference type="PANTHER" id="PTHR35008:SF8">
    <property type="entry name" value="ALCOHOL DEHYDROGENASE CYTOCHROME C SUBUNIT"/>
    <property type="match status" value="1"/>
</dbReference>
<gene>
    <name evidence="13" type="ORF">PQR62_21005</name>
</gene>
<keyword evidence="14" id="KW-1185">Reference proteome</keyword>
<feature type="domain" description="Cytochrome c" evidence="12">
    <location>
        <begin position="360"/>
        <end position="453"/>
    </location>
</feature>
<dbReference type="PROSITE" id="PS51007">
    <property type="entry name" value="CYTC"/>
    <property type="match status" value="3"/>
</dbReference>
<dbReference type="RefSeq" id="WP_408159988.1">
    <property type="nucleotide sequence ID" value="NZ_JAQQFM010000010.1"/>
</dbReference>
<evidence type="ECO:0000256" key="8">
    <source>
        <dbReference type="ARBA" id="ARBA00023136"/>
    </source>
</evidence>
<keyword evidence="2" id="KW-1003">Cell membrane</keyword>
<evidence type="ECO:0000256" key="1">
    <source>
        <dbReference type="ARBA" id="ARBA00004236"/>
    </source>
</evidence>
<sequence>MNAHSFSLKSMPPAMRKLLGGALMLGALLLTASSAAQAQEQSLTKPEAPAAANADSGVKAGADTAKAATADIEAGRYLAIAADCMACHTAPAGKPYAGGYAIESPLGTIYATNITPSKTAGIGNYTEAQFARALREGVRADGSHLYPAMPYTSYAMLTDGDVHKLYSYFMNAVEPVNEPASSQTRLPFPFNVRMSMLGWNAIFLDNKRFTPDAAKSQQINRGEYLANGLAHCSTCHTPRNFLMGEQGGAALAGAALGPWHAPNITSDPVSGVGGWSDAELVQYLKTGHAEGKGQAGGAMAEAVTNSFQHLRDDDIAAIVAYLRTVPPVRDSAQTKPAYSYGKAVSDEAGLRGMNGPNEHNSLNSGAVLFSGYCASCHSATGAGSSGQAYPSLFNNTATGSHNPANLVAAILNGVERKVGDKEILMPRFDEKSYVNPLTDKQIALIANYVLKQYGNPDVQVSEAYVAQARKGGEQPALARLQPYILPAIAVAVVLLLLIAGAVLMVRRRRRVPF</sequence>
<keyword evidence="7 9" id="KW-0408">Iron</keyword>
<keyword evidence="5 11" id="KW-0732">Signal</keyword>
<comment type="caution">
    <text evidence="13">The sequence shown here is derived from an EMBL/GenBank/DDBJ whole genome shotgun (WGS) entry which is preliminary data.</text>
</comment>
<evidence type="ECO:0000313" key="13">
    <source>
        <dbReference type="EMBL" id="MFL9926766.1"/>
    </source>
</evidence>
<dbReference type="InterPro" id="IPR036909">
    <property type="entry name" value="Cyt_c-like_dom_sf"/>
</dbReference>
<keyword evidence="10" id="KW-0812">Transmembrane</keyword>
<dbReference type="Proteomes" id="UP001629246">
    <property type="component" value="Unassembled WGS sequence"/>
</dbReference>
<keyword evidence="4 9" id="KW-0479">Metal-binding</keyword>
<feature type="transmembrane region" description="Helical" evidence="10">
    <location>
        <begin position="483"/>
        <end position="505"/>
    </location>
</feature>
<dbReference type="Pfam" id="PF13442">
    <property type="entry name" value="Cytochrome_CBB3"/>
    <property type="match status" value="1"/>
</dbReference>
<feature type="chain" id="PRO_5045813486" evidence="11">
    <location>
        <begin position="39"/>
        <end position="513"/>
    </location>
</feature>
<keyword evidence="8 10" id="KW-0472">Membrane</keyword>
<feature type="domain" description="Cytochrome c" evidence="12">
    <location>
        <begin position="70"/>
        <end position="173"/>
    </location>
</feature>
<reference evidence="13 14" key="1">
    <citation type="journal article" date="2024" name="Chem. Sci.">
        <title>Discovery of megapolipeptins by genome mining of a Burkholderiales bacteria collection.</title>
        <authorList>
            <person name="Paulo B.S."/>
            <person name="Recchia M.J.J."/>
            <person name="Lee S."/>
            <person name="Fergusson C.H."/>
            <person name="Romanowski S.B."/>
            <person name="Hernandez A."/>
            <person name="Krull N."/>
            <person name="Liu D.Y."/>
            <person name="Cavanagh H."/>
            <person name="Bos A."/>
            <person name="Gray C.A."/>
            <person name="Murphy B.T."/>
            <person name="Linington R.G."/>
            <person name="Eustaquio A.S."/>
        </authorList>
    </citation>
    <scope>NUCLEOTIDE SEQUENCE [LARGE SCALE GENOMIC DNA]</scope>
    <source>
        <strain evidence="13 14">RL21-008-BIB-A</strain>
    </source>
</reference>
<comment type="subcellular location">
    <subcellularLocation>
        <location evidence="1">Cell membrane</location>
    </subcellularLocation>
</comment>
<keyword evidence="6" id="KW-0677">Repeat</keyword>
<organism evidence="13 14">
    <name type="scientific">Herbaspirillum lusitanum</name>
    <dbReference type="NCBI Taxonomy" id="213312"/>
    <lineage>
        <taxon>Bacteria</taxon>
        <taxon>Pseudomonadati</taxon>
        <taxon>Pseudomonadota</taxon>
        <taxon>Betaproteobacteria</taxon>
        <taxon>Burkholderiales</taxon>
        <taxon>Oxalobacteraceae</taxon>
        <taxon>Herbaspirillum</taxon>
    </lineage>
</organism>
<evidence type="ECO:0000256" key="3">
    <source>
        <dbReference type="ARBA" id="ARBA00022617"/>
    </source>
</evidence>
<protein>
    <submittedName>
        <fullName evidence="13">Cytochrome c</fullName>
    </submittedName>
</protein>
<proteinExistence type="predicted"/>
<evidence type="ECO:0000256" key="11">
    <source>
        <dbReference type="SAM" id="SignalP"/>
    </source>
</evidence>
<dbReference type="InterPro" id="IPR014353">
    <property type="entry name" value="Membr-bd_ADH_cyt_c"/>
</dbReference>
<evidence type="ECO:0000256" key="10">
    <source>
        <dbReference type="SAM" id="Phobius"/>
    </source>
</evidence>
<feature type="signal peptide" evidence="11">
    <location>
        <begin position="1"/>
        <end position="38"/>
    </location>
</feature>
<evidence type="ECO:0000256" key="5">
    <source>
        <dbReference type="ARBA" id="ARBA00022729"/>
    </source>
</evidence>
<dbReference type="Gene3D" id="1.10.760.10">
    <property type="entry name" value="Cytochrome c-like domain"/>
    <property type="match status" value="3"/>
</dbReference>
<dbReference type="InterPro" id="IPR009056">
    <property type="entry name" value="Cyt_c-like_dom"/>
</dbReference>
<keyword evidence="10" id="KW-1133">Transmembrane helix</keyword>
<dbReference type="SUPFAM" id="SSF46626">
    <property type="entry name" value="Cytochrome c"/>
    <property type="match status" value="3"/>
</dbReference>
<keyword evidence="3 9" id="KW-0349">Heme</keyword>
<evidence type="ECO:0000259" key="12">
    <source>
        <dbReference type="PROSITE" id="PS51007"/>
    </source>
</evidence>